<sequence>MTTKNKIKLAVAGLRGIPSVMGGVETHCEELYKRLSVDIDILIYGRKRYVASSILSKTMRVKSLYSPKQQSLETPFHTLIAIIHCFVFNKVDIFHIHGIGGSIFLPLAKVLFPKVVVTHHSQNYEHQKWGRFARIVFKCGERFALKYADKVLFVSKSLLAVSKHRYPQNKSKYHFIANGFSLPEISTKDNEVDSPFFLAVGRLVPEKGFHDLIEAFNLYEGDEKLIIAGDSDFNNGYTDKIKESAGSNIIFVGKKNRSQLKWLYNNCKSFILPSYSEGLPISALEAVSCSAHVIMSDIVQNKDLNFPDTSYFKLGNIEELHLKLKEGGVKVDKSLLRNYNWDNISTYYEKLLKEAIG</sequence>
<proteinExistence type="predicted"/>
<dbReference type="InterPro" id="IPR001296">
    <property type="entry name" value="Glyco_trans_1"/>
</dbReference>
<dbReference type="CDD" id="cd03801">
    <property type="entry name" value="GT4_PimA-like"/>
    <property type="match status" value="1"/>
</dbReference>
<dbReference type="Pfam" id="PF13439">
    <property type="entry name" value="Glyco_transf_4"/>
    <property type="match status" value="1"/>
</dbReference>
<protein>
    <recommendedName>
        <fullName evidence="5">Glycosyltransferase subfamily 4-like N-terminal domain-containing protein</fullName>
    </recommendedName>
</protein>
<reference evidence="3 4" key="1">
    <citation type="submission" date="2016-03" db="EMBL/GenBank/DDBJ databases">
        <authorList>
            <person name="Zhang H."/>
            <person name="Liu R."/>
            <person name="Wang M."/>
            <person name="Wang H."/>
            <person name="Wang L."/>
            <person name="Song L."/>
        </authorList>
    </citation>
    <scope>NUCLEOTIDE SEQUENCE [LARGE SCALE GENOMIC DNA]</scope>
    <source>
        <strain evidence="3 4">DSM 16098</strain>
    </source>
</reference>
<evidence type="ECO:0000313" key="4">
    <source>
        <dbReference type="Proteomes" id="UP000075621"/>
    </source>
</evidence>
<evidence type="ECO:0000259" key="1">
    <source>
        <dbReference type="Pfam" id="PF00534"/>
    </source>
</evidence>
<dbReference type="Pfam" id="PF00534">
    <property type="entry name" value="Glycos_transf_1"/>
    <property type="match status" value="1"/>
</dbReference>
<evidence type="ECO:0000313" key="3">
    <source>
        <dbReference type="EMBL" id="KYL34313.1"/>
    </source>
</evidence>
<dbReference type="Gene3D" id="3.40.50.2000">
    <property type="entry name" value="Glycogen Phosphorylase B"/>
    <property type="match status" value="2"/>
</dbReference>
<organism evidence="3 4">
    <name type="scientific">Pseudoalteromonas agarivorans</name>
    <dbReference type="NCBI Taxonomy" id="176102"/>
    <lineage>
        <taxon>Bacteria</taxon>
        <taxon>Pseudomonadati</taxon>
        <taxon>Pseudomonadota</taxon>
        <taxon>Gammaproteobacteria</taxon>
        <taxon>Alteromonadales</taxon>
        <taxon>Pseudoalteromonadaceae</taxon>
        <taxon>Pseudoalteromonas</taxon>
    </lineage>
</organism>
<dbReference type="Proteomes" id="UP000075621">
    <property type="component" value="Unassembled WGS sequence"/>
</dbReference>
<dbReference type="RefSeq" id="WP_064385609.1">
    <property type="nucleotide sequence ID" value="NZ_LVCM01000011.1"/>
</dbReference>
<name>A0ABR5VX66_9GAMM</name>
<evidence type="ECO:0008006" key="5">
    <source>
        <dbReference type="Google" id="ProtNLM"/>
    </source>
</evidence>
<evidence type="ECO:0000259" key="2">
    <source>
        <dbReference type="Pfam" id="PF13439"/>
    </source>
</evidence>
<comment type="caution">
    <text evidence="3">The sequence shown here is derived from an EMBL/GenBank/DDBJ whole genome shotgun (WGS) entry which is preliminary data.</text>
</comment>
<dbReference type="SUPFAM" id="SSF53756">
    <property type="entry name" value="UDP-Glycosyltransferase/glycogen phosphorylase"/>
    <property type="match status" value="1"/>
</dbReference>
<gene>
    <name evidence="3" type="ORF">A2I98_12260</name>
</gene>
<dbReference type="PANTHER" id="PTHR46401">
    <property type="entry name" value="GLYCOSYLTRANSFERASE WBBK-RELATED"/>
    <property type="match status" value="1"/>
</dbReference>
<feature type="domain" description="Glycosyl transferase family 1" evidence="1">
    <location>
        <begin position="192"/>
        <end position="302"/>
    </location>
</feature>
<accession>A0ABR5VX66</accession>
<dbReference type="PANTHER" id="PTHR46401:SF8">
    <property type="entry name" value="BLL6006 PROTEIN"/>
    <property type="match status" value="1"/>
</dbReference>
<feature type="domain" description="Glycosyltransferase subfamily 4-like N-terminal" evidence="2">
    <location>
        <begin position="21"/>
        <end position="180"/>
    </location>
</feature>
<dbReference type="EMBL" id="LVCM01000011">
    <property type="protein sequence ID" value="KYL34313.1"/>
    <property type="molecule type" value="Genomic_DNA"/>
</dbReference>
<dbReference type="InterPro" id="IPR028098">
    <property type="entry name" value="Glyco_trans_4-like_N"/>
</dbReference>